<organism evidence="3 4">
    <name type="scientific">Raphidocelis subcapitata</name>
    <dbReference type="NCBI Taxonomy" id="307507"/>
    <lineage>
        <taxon>Eukaryota</taxon>
        <taxon>Viridiplantae</taxon>
        <taxon>Chlorophyta</taxon>
        <taxon>core chlorophytes</taxon>
        <taxon>Chlorophyceae</taxon>
        <taxon>CS clade</taxon>
        <taxon>Sphaeropleales</taxon>
        <taxon>Selenastraceae</taxon>
        <taxon>Raphidocelis</taxon>
    </lineage>
</organism>
<dbReference type="GO" id="GO:0032259">
    <property type="term" value="P:methylation"/>
    <property type="evidence" value="ECO:0007669"/>
    <property type="project" value="InterPro"/>
</dbReference>
<proteinExistence type="predicted"/>
<evidence type="ECO:0000259" key="2">
    <source>
        <dbReference type="Pfam" id="PF05175"/>
    </source>
</evidence>
<dbReference type="SUPFAM" id="SSF53335">
    <property type="entry name" value="S-adenosyl-L-methionine-dependent methyltransferases"/>
    <property type="match status" value="1"/>
</dbReference>
<keyword evidence="4" id="KW-1185">Reference proteome</keyword>
<dbReference type="PROSITE" id="PS00092">
    <property type="entry name" value="N6_MTASE"/>
    <property type="match status" value="1"/>
</dbReference>
<dbReference type="OrthoDB" id="269872at2759"/>
<evidence type="ECO:0000313" key="4">
    <source>
        <dbReference type="Proteomes" id="UP000247498"/>
    </source>
</evidence>
<dbReference type="GO" id="GO:0003676">
    <property type="term" value="F:nucleic acid binding"/>
    <property type="evidence" value="ECO:0007669"/>
    <property type="project" value="InterPro"/>
</dbReference>
<dbReference type="STRING" id="307507.A0A2V0PLZ7"/>
<name>A0A2V0PLZ7_9CHLO</name>
<reference evidence="3 4" key="1">
    <citation type="journal article" date="2018" name="Sci. Rep.">
        <title>Raphidocelis subcapitata (=Pseudokirchneriella subcapitata) provides an insight into genome evolution and environmental adaptations in the Sphaeropleales.</title>
        <authorList>
            <person name="Suzuki S."/>
            <person name="Yamaguchi H."/>
            <person name="Nakajima N."/>
            <person name="Kawachi M."/>
        </authorList>
    </citation>
    <scope>NUCLEOTIDE SEQUENCE [LARGE SCALE GENOMIC DNA]</scope>
    <source>
        <strain evidence="3 4">NIES-35</strain>
    </source>
</reference>
<evidence type="ECO:0000256" key="1">
    <source>
        <dbReference type="SAM" id="MobiDB-lite"/>
    </source>
</evidence>
<dbReference type="Proteomes" id="UP000247498">
    <property type="component" value="Unassembled WGS sequence"/>
</dbReference>
<sequence length="358" mass="36636">MVLAAGRLAGRAPVAGGRPSRPAAAAAAPPPGLLPLLRGRASPRCRAVHTAAQPAAQEGEQAPRVRAQVFHYLHFSIRQDLCAQKVGTDAMLLGAWAPPARAASDGAPEARVLDVGTGTGVLALMAAQKAPPGARVDAIDLDPAAAAQAAANAAASRWAARVRVARASLQEWVGAARAEGRLGAYDAIASNPPYFTRSSKPERCARRAAARHADVGLPFEDLAAGCAALLRPGGALCLVLPPPEAREFLGRAAAEGLALEAAVRVFTRAGDAAPKRLLLRLEKQPGGGGGGGGGGDGADAAGDRAPRGAGAQLPPLEALCRSPVGSLVIRRPKAEGSGFTEQYVELTKDFHHPDFFKP</sequence>
<dbReference type="AlphaFoldDB" id="A0A2V0PLZ7"/>
<dbReference type="GO" id="GO:0008757">
    <property type="term" value="F:S-adenosylmethionine-dependent methyltransferase activity"/>
    <property type="evidence" value="ECO:0007669"/>
    <property type="project" value="UniProtKB-ARBA"/>
</dbReference>
<dbReference type="InterPro" id="IPR007848">
    <property type="entry name" value="Small_mtfrase_dom"/>
</dbReference>
<gene>
    <name evidence="3" type="ORF">Rsub_11528</name>
</gene>
<dbReference type="PANTHER" id="PTHR47739">
    <property type="entry name" value="TRNA1(VAL) (ADENINE(37)-N6)-METHYLTRANSFERASE"/>
    <property type="match status" value="1"/>
</dbReference>
<feature type="compositionally biased region" description="Low complexity" evidence="1">
    <location>
        <begin position="12"/>
        <end position="27"/>
    </location>
</feature>
<dbReference type="InterPro" id="IPR029063">
    <property type="entry name" value="SAM-dependent_MTases_sf"/>
</dbReference>
<feature type="region of interest" description="Disordered" evidence="1">
    <location>
        <begin position="282"/>
        <end position="311"/>
    </location>
</feature>
<dbReference type="PANTHER" id="PTHR47739:SF1">
    <property type="entry name" value="TRNA1(VAL) (ADENINE(37)-N6)-METHYLTRANSFERASE"/>
    <property type="match status" value="1"/>
</dbReference>
<comment type="caution">
    <text evidence="3">The sequence shown here is derived from an EMBL/GenBank/DDBJ whole genome shotgun (WGS) entry which is preliminary data.</text>
</comment>
<feature type="domain" description="Methyltransferase small" evidence="2">
    <location>
        <begin position="109"/>
        <end position="200"/>
    </location>
</feature>
<dbReference type="Gene3D" id="3.40.50.150">
    <property type="entry name" value="Vaccinia Virus protein VP39"/>
    <property type="match status" value="1"/>
</dbReference>
<protein>
    <recommendedName>
        <fullName evidence="2">Methyltransferase small domain-containing protein</fullName>
    </recommendedName>
</protein>
<feature type="region of interest" description="Disordered" evidence="1">
    <location>
        <begin position="12"/>
        <end position="31"/>
    </location>
</feature>
<evidence type="ECO:0000313" key="3">
    <source>
        <dbReference type="EMBL" id="GBF98890.1"/>
    </source>
</evidence>
<dbReference type="InParanoid" id="A0A2V0PLZ7"/>
<accession>A0A2V0PLZ7</accession>
<dbReference type="EMBL" id="BDRX01000138">
    <property type="protein sequence ID" value="GBF98890.1"/>
    <property type="molecule type" value="Genomic_DNA"/>
</dbReference>
<dbReference type="Pfam" id="PF05175">
    <property type="entry name" value="MTS"/>
    <property type="match status" value="1"/>
</dbReference>
<feature type="compositionally biased region" description="Gly residues" evidence="1">
    <location>
        <begin position="285"/>
        <end position="297"/>
    </location>
</feature>
<dbReference type="CDD" id="cd02440">
    <property type="entry name" value="AdoMet_MTases"/>
    <property type="match status" value="1"/>
</dbReference>
<dbReference type="InterPro" id="IPR050210">
    <property type="entry name" value="tRNA_Adenine-N(6)_MTase"/>
</dbReference>
<dbReference type="InterPro" id="IPR002052">
    <property type="entry name" value="DNA_methylase_N6_adenine_CS"/>
</dbReference>